<dbReference type="Proteomes" id="UP000280073">
    <property type="component" value="Unassembled WGS sequence"/>
</dbReference>
<dbReference type="Proteomes" id="UP000032746">
    <property type="component" value="Chromosome"/>
</dbReference>
<evidence type="ECO:0000313" key="9">
    <source>
        <dbReference type="Proteomes" id="UP000280073"/>
    </source>
</evidence>
<dbReference type="RefSeq" id="WP_000854583.1">
    <property type="nucleotide sequence ID" value="NZ_CAJHFV010000015.1"/>
</dbReference>
<dbReference type="EMBL" id="RFDI01000308">
    <property type="protein sequence ID" value="RSR60117.1"/>
    <property type="molecule type" value="Genomic_DNA"/>
</dbReference>
<name>A0A0C0BS03_ACIBA</name>
<reference evidence="6" key="2">
    <citation type="submission" date="2015-03" db="EMBL/GenBank/DDBJ databases">
        <authorList>
            <person name="Gallagher L.A."/>
            <person name="Hayden H.S."/>
            <person name="Weiss E.J."/>
            <person name="Hager K.R."/>
            <person name="Ramage E."/>
            <person name="Radey M.R."/>
            <person name="Bydalek R."/>
            <person name="Manoil C."/>
            <person name="Miller S.I."/>
            <person name="Brittnacher M.J."/>
        </authorList>
    </citation>
    <scope>NUCLEOTIDE SEQUENCE [LARGE SCALE GENOMIC DNA]</scope>
    <source>
        <strain evidence="6">AB5075-UW</strain>
    </source>
</reference>
<dbReference type="EMBL" id="CP008706">
    <property type="protein sequence ID" value="AKA30574.1"/>
    <property type="molecule type" value="Genomic_DNA"/>
</dbReference>
<evidence type="ECO:0000313" key="5">
    <source>
        <dbReference type="EMBL" id="RTQ85570.1"/>
    </source>
</evidence>
<protein>
    <submittedName>
        <fullName evidence="1">Uncharacterized protein</fullName>
    </submittedName>
</protein>
<evidence type="ECO:0000313" key="2">
    <source>
        <dbReference type="EMBL" id="MQR51556.1"/>
    </source>
</evidence>
<dbReference type="Proteomes" id="UP000461234">
    <property type="component" value="Unassembled WGS sequence"/>
</dbReference>
<reference evidence="1 6" key="1">
    <citation type="journal article" date="2015" name="J. Bacteriol.">
        <title>Resources for Genetic and Genomic Analysis of Emerging Pathogen Acinetobacter baumannii.</title>
        <authorList>
            <person name="Gallagher L.A."/>
            <person name="Ramage E."/>
            <person name="Weiss E.J."/>
            <person name="Radey M."/>
            <person name="Hayden H.S."/>
            <person name="Held K.G."/>
            <person name="Huse H.K."/>
            <person name="Zurawski D.V."/>
            <person name="Brittnacher M.J."/>
            <person name="Manoil C."/>
        </authorList>
    </citation>
    <scope>NUCLEOTIDE SEQUENCE [LARGE SCALE GENOMIC DNA]</scope>
    <source>
        <strain evidence="1 6">AB5075-UW</strain>
    </source>
</reference>
<evidence type="ECO:0000313" key="1">
    <source>
        <dbReference type="EMBL" id="AKA30574.1"/>
    </source>
</evidence>
<evidence type="ECO:0000313" key="8">
    <source>
        <dbReference type="Proteomes" id="UP000268239"/>
    </source>
</evidence>
<evidence type="ECO:0000313" key="10">
    <source>
        <dbReference type="Proteomes" id="UP000461234"/>
    </source>
</evidence>
<sequence length="134" mass="14887">MKTLMTKLETLGFTKENGLNGLSKENVSVSMHWSGESAVVAVDGKQVFPSENEAEIIEFVKAELAKKETSKTNDQYDAEVLAAEVAKDSEMKYYADEDSRGKAELIKSALKFIKEEIPATVKFSDFQKLVESNL</sequence>
<reference evidence="5 8" key="5">
    <citation type="submission" date="2018-12" db="EMBL/GenBank/DDBJ databases">
        <title>Draft Genome Sequences Human Pathogenic Acinetobacter baumannii Strains.</title>
        <authorList>
            <person name="Madhi M."/>
            <person name="Ronco T."/>
            <person name="Olsen R.H."/>
            <person name="Hassani A."/>
        </authorList>
    </citation>
    <scope>NUCLEOTIDE SEQUENCE [LARGE SCALE GENOMIC DNA]</scope>
    <source>
        <strain evidence="5 8">AB3</strain>
    </source>
</reference>
<dbReference type="Proteomes" id="UP000233757">
    <property type="component" value="Unassembled WGS sequence"/>
</dbReference>
<reference evidence="3 7" key="3">
    <citation type="submission" date="2018-02" db="EMBL/GenBank/DDBJ databases">
        <title>Acinetobacter baumanii whole genome sequence.</title>
        <authorList>
            <person name="Qasim Z.J."/>
        </authorList>
    </citation>
    <scope>NUCLEOTIDE SEQUENCE [LARGE SCALE GENOMIC DNA]</scope>
    <source>
        <strain evidence="3 7">ZQ8</strain>
    </source>
</reference>
<dbReference type="AlphaFoldDB" id="A0A0C0BS03"/>
<accession>A0A0C0BS03</accession>
<evidence type="ECO:0000313" key="6">
    <source>
        <dbReference type="Proteomes" id="UP000032746"/>
    </source>
</evidence>
<evidence type="ECO:0000313" key="4">
    <source>
        <dbReference type="EMBL" id="RSR60117.1"/>
    </source>
</evidence>
<reference evidence="2 10" key="6">
    <citation type="submission" date="2019-10" db="EMBL/GenBank/DDBJ databases">
        <title>Genetic environment of the oxa23 gene and comparative analysis of carbapenem resistant Acinetobacter baumannii isolates belonging to global clone 1, lineage 2 recovered in a burns hospital outbreak in 2012-2013.</title>
        <authorList>
            <person name="Douraghi M."/>
            <person name="Aris P."/>
            <person name="Kenyon J."/>
            <person name="Hamidian M."/>
        </authorList>
    </citation>
    <scope>NUCLEOTIDE SEQUENCE [LARGE SCALE GENOMIC DNA]</scope>
    <source>
        <strain evidence="2 10">ABS103</strain>
    </source>
</reference>
<dbReference type="EMBL" id="WIOC01000045">
    <property type="protein sequence ID" value="MQR51556.1"/>
    <property type="molecule type" value="Genomic_DNA"/>
</dbReference>
<dbReference type="PATRIC" id="fig|470.1334.peg.1689"/>
<evidence type="ECO:0000313" key="7">
    <source>
        <dbReference type="Proteomes" id="UP000233757"/>
    </source>
</evidence>
<proteinExistence type="predicted"/>
<reference evidence="4 9" key="4">
    <citation type="submission" date="2018-10" db="EMBL/GenBank/DDBJ databases">
        <title>GWAS and RNA-Seq identify cryptic mechanisms of antimicrobial resistance in Acinetobacter baumannii.</title>
        <authorList>
            <person name="Sahl J.W."/>
        </authorList>
    </citation>
    <scope>NUCLEOTIDE SEQUENCE [LARGE SCALE GENOMIC DNA]</scope>
    <source>
        <strain evidence="4 9">TG28175</strain>
    </source>
</reference>
<dbReference type="EMBL" id="RXLU01000005">
    <property type="protein sequence ID" value="RTQ85570.1"/>
    <property type="molecule type" value="Genomic_DNA"/>
</dbReference>
<organism evidence="1 6">
    <name type="scientific">Acinetobacter baumannii</name>
    <dbReference type="NCBI Taxonomy" id="470"/>
    <lineage>
        <taxon>Bacteria</taxon>
        <taxon>Pseudomonadati</taxon>
        <taxon>Pseudomonadota</taxon>
        <taxon>Gammaproteobacteria</taxon>
        <taxon>Moraxellales</taxon>
        <taxon>Moraxellaceae</taxon>
        <taxon>Acinetobacter</taxon>
        <taxon>Acinetobacter calcoaceticus/baumannii complex</taxon>
    </lineage>
</organism>
<dbReference type="EMBL" id="PHJU02000010">
    <property type="protein sequence ID" value="PQL84910.1"/>
    <property type="molecule type" value="Genomic_DNA"/>
</dbReference>
<evidence type="ECO:0000313" key="3">
    <source>
        <dbReference type="EMBL" id="PQL84910.1"/>
    </source>
</evidence>
<dbReference type="Proteomes" id="UP000268239">
    <property type="component" value="Unassembled WGS sequence"/>
</dbReference>
<gene>
    <name evidence="1" type="ORF">ABUW_0813</name>
    <name evidence="3" type="ORF">CV954_003600</name>
    <name evidence="4" type="ORF">EA686_07445</name>
    <name evidence="5" type="ORF">EJ062_01350</name>
    <name evidence="2" type="ORF">F2P40_19890</name>
</gene>